<proteinExistence type="predicted"/>
<evidence type="ECO:0000313" key="3">
    <source>
        <dbReference type="Proteomes" id="UP000635142"/>
    </source>
</evidence>
<dbReference type="Pfam" id="PF14137">
    <property type="entry name" value="DUF4304"/>
    <property type="match status" value="1"/>
</dbReference>
<evidence type="ECO:0000256" key="1">
    <source>
        <dbReference type="SAM" id="Phobius"/>
    </source>
</evidence>
<name>A0A927HDZ8_9RHOB</name>
<keyword evidence="1" id="KW-0472">Membrane</keyword>
<sequence>MEHSGQGVNRATMEATLKKHCIPTLRAQGFRGAYPHLYRSDDSFVALITFQFFSSGGSFCINLGYADPARKNVTFKPETAVPKLRVNATRDQRRLGQPSGGGDHWFSYGLTSYGVFRGTPEPPEDIAEKCADLIMSEGEAWWRTKMTPGP</sequence>
<feature type="transmembrane region" description="Helical" evidence="1">
    <location>
        <begin position="44"/>
        <end position="66"/>
    </location>
</feature>
<organism evidence="2 3">
    <name type="scientific">Sulfitobacter aestuariivivens</name>
    <dbReference type="NCBI Taxonomy" id="2766981"/>
    <lineage>
        <taxon>Bacteria</taxon>
        <taxon>Pseudomonadati</taxon>
        <taxon>Pseudomonadota</taxon>
        <taxon>Alphaproteobacteria</taxon>
        <taxon>Rhodobacterales</taxon>
        <taxon>Roseobacteraceae</taxon>
        <taxon>Sulfitobacter</taxon>
    </lineage>
</organism>
<protein>
    <submittedName>
        <fullName evidence="2">DUF4304 domain-containing protein</fullName>
    </submittedName>
</protein>
<dbReference type="EMBL" id="JACTAG010000001">
    <property type="protein sequence ID" value="MBD3662829.1"/>
    <property type="molecule type" value="Genomic_DNA"/>
</dbReference>
<accession>A0A927HDZ8</accession>
<dbReference type="InterPro" id="IPR025412">
    <property type="entry name" value="DUF4304"/>
</dbReference>
<gene>
    <name evidence="2" type="ORF">H9Q16_02740</name>
</gene>
<evidence type="ECO:0000313" key="2">
    <source>
        <dbReference type="EMBL" id="MBD3662829.1"/>
    </source>
</evidence>
<keyword evidence="1" id="KW-0812">Transmembrane</keyword>
<dbReference type="RefSeq" id="WP_191073829.1">
    <property type="nucleotide sequence ID" value="NZ_JACTAG010000001.1"/>
</dbReference>
<reference evidence="2" key="1">
    <citation type="submission" date="2020-08" db="EMBL/GenBank/DDBJ databases">
        <title>Sulfitobacter aestuariivivens sp. nov., isolated from a tidal flat.</title>
        <authorList>
            <person name="Park S."/>
            <person name="Yoon J.-H."/>
        </authorList>
    </citation>
    <scope>NUCLEOTIDE SEQUENCE</scope>
    <source>
        <strain evidence="2">TSTF-M16</strain>
    </source>
</reference>
<comment type="caution">
    <text evidence="2">The sequence shown here is derived from an EMBL/GenBank/DDBJ whole genome shotgun (WGS) entry which is preliminary data.</text>
</comment>
<keyword evidence="3" id="KW-1185">Reference proteome</keyword>
<keyword evidence="1" id="KW-1133">Transmembrane helix</keyword>
<dbReference type="AlphaFoldDB" id="A0A927HDZ8"/>
<dbReference type="Proteomes" id="UP000635142">
    <property type="component" value="Unassembled WGS sequence"/>
</dbReference>